<dbReference type="EMBL" id="JAUESC010000382">
    <property type="protein sequence ID" value="KAK0586483.1"/>
    <property type="molecule type" value="Genomic_DNA"/>
</dbReference>
<proteinExistence type="predicted"/>
<comment type="caution">
    <text evidence="2">The sequence shown here is derived from an EMBL/GenBank/DDBJ whole genome shotgun (WGS) entry which is preliminary data.</text>
</comment>
<dbReference type="PANTHER" id="PTHR44259:SF108">
    <property type="entry name" value="F-BOX PROTEIN SKIP23-LIKE"/>
    <property type="match status" value="1"/>
</dbReference>
<sequence length="367" mass="41805">MAKAVDWSTVDDLLLVEISLRIVLHTDFAAFRGVCTSWRSAVPEENFKLKMPWLLLPPKICSDLRDFVIPSQGMTRRTLLPEANAKMCFSSKGWIITIAQDLSMNLLHPFFRTQIKLPHIKSIYNWYSLITPKMYAVYINKAILSSNPLLTSDYTVMVIYGRKGVLAYSKPGDKAWTTINTWKGKYFDVTYYKGKFYAINSHGEIMACDVRGDNPTIAQVVANMPYNIPHWDKAYIVESLGRLLVVMRDGVCGRPIKEGSIGITYGTTEFRVYEVDLSTDNWTRIKDLGNTSLFLGHSSSMSIESDGVYAKPNRIYFTDDCLEAYWFIKNGGGKDMGIYNIEDGSIEPYLLEDSRHRLTPPMWVEQS</sequence>
<organism evidence="2 3">
    <name type="scientific">Acer saccharum</name>
    <name type="common">Sugar maple</name>
    <dbReference type="NCBI Taxonomy" id="4024"/>
    <lineage>
        <taxon>Eukaryota</taxon>
        <taxon>Viridiplantae</taxon>
        <taxon>Streptophyta</taxon>
        <taxon>Embryophyta</taxon>
        <taxon>Tracheophyta</taxon>
        <taxon>Spermatophyta</taxon>
        <taxon>Magnoliopsida</taxon>
        <taxon>eudicotyledons</taxon>
        <taxon>Gunneridae</taxon>
        <taxon>Pentapetalae</taxon>
        <taxon>rosids</taxon>
        <taxon>malvids</taxon>
        <taxon>Sapindales</taxon>
        <taxon>Sapindaceae</taxon>
        <taxon>Hippocastanoideae</taxon>
        <taxon>Acereae</taxon>
        <taxon>Acer</taxon>
    </lineage>
</organism>
<dbReference type="AlphaFoldDB" id="A0AA39VQ91"/>
<protein>
    <recommendedName>
        <fullName evidence="1">KIB1-4 beta-propeller domain-containing protein</fullName>
    </recommendedName>
</protein>
<evidence type="ECO:0000313" key="3">
    <source>
        <dbReference type="Proteomes" id="UP001168877"/>
    </source>
</evidence>
<gene>
    <name evidence="2" type="ORF">LWI29_007793</name>
</gene>
<keyword evidence="3" id="KW-1185">Reference proteome</keyword>
<dbReference type="InterPro" id="IPR050942">
    <property type="entry name" value="F-box_BR-signaling"/>
</dbReference>
<accession>A0AA39VQ91</accession>
<evidence type="ECO:0000313" key="2">
    <source>
        <dbReference type="EMBL" id="KAK0586483.1"/>
    </source>
</evidence>
<dbReference type="Proteomes" id="UP001168877">
    <property type="component" value="Unassembled WGS sequence"/>
</dbReference>
<dbReference type="InterPro" id="IPR005174">
    <property type="entry name" value="KIB1-4_b-propeller"/>
</dbReference>
<reference evidence="2" key="2">
    <citation type="submission" date="2023-06" db="EMBL/GenBank/DDBJ databases">
        <authorList>
            <person name="Swenson N.G."/>
            <person name="Wegrzyn J.L."/>
            <person name="Mcevoy S.L."/>
        </authorList>
    </citation>
    <scope>NUCLEOTIDE SEQUENCE</scope>
    <source>
        <strain evidence="2">NS2018</strain>
        <tissue evidence="2">Leaf</tissue>
    </source>
</reference>
<feature type="domain" description="KIB1-4 beta-propeller" evidence="1">
    <location>
        <begin position="72"/>
        <end position="340"/>
    </location>
</feature>
<reference evidence="2" key="1">
    <citation type="journal article" date="2022" name="Plant J.">
        <title>Strategies of tolerance reflected in two North American maple genomes.</title>
        <authorList>
            <person name="McEvoy S.L."/>
            <person name="Sezen U.U."/>
            <person name="Trouern-Trend A."/>
            <person name="McMahon S.M."/>
            <person name="Schaberg P.G."/>
            <person name="Yang J."/>
            <person name="Wegrzyn J.L."/>
            <person name="Swenson N.G."/>
        </authorList>
    </citation>
    <scope>NUCLEOTIDE SEQUENCE</scope>
    <source>
        <strain evidence="2">NS2018</strain>
    </source>
</reference>
<dbReference type="PANTHER" id="PTHR44259">
    <property type="entry name" value="OS07G0183000 PROTEIN-RELATED"/>
    <property type="match status" value="1"/>
</dbReference>
<evidence type="ECO:0000259" key="1">
    <source>
        <dbReference type="Pfam" id="PF03478"/>
    </source>
</evidence>
<name>A0AA39VQ91_ACESA</name>
<dbReference type="Pfam" id="PF03478">
    <property type="entry name" value="Beta-prop_KIB1-4"/>
    <property type="match status" value="1"/>
</dbReference>